<reference evidence="5 6" key="1">
    <citation type="submission" date="2020-07" db="EMBL/GenBank/DDBJ databases">
        <title>Exploring microbial biodiversity for novel pathways involved in the catabolism of aromatic compounds derived from lignin.</title>
        <authorList>
            <person name="Elkins J."/>
        </authorList>
    </citation>
    <scope>NUCLEOTIDE SEQUENCE [LARGE SCALE GENOMIC DNA]</scope>
    <source>
        <strain evidence="5 6">VanB</strain>
    </source>
</reference>
<dbReference type="RefSeq" id="WP_179693600.1">
    <property type="nucleotide sequence ID" value="NZ_JACCAT010000001.1"/>
</dbReference>
<evidence type="ECO:0000256" key="3">
    <source>
        <dbReference type="ARBA" id="ARBA00023125"/>
    </source>
</evidence>
<dbReference type="GO" id="GO:0009307">
    <property type="term" value="P:DNA restriction-modification system"/>
    <property type="evidence" value="ECO:0007669"/>
    <property type="project" value="UniProtKB-KW"/>
</dbReference>
<protein>
    <submittedName>
        <fullName evidence="5">Type I restriction enzyme S subunit</fullName>
        <ecNumber evidence="5">3.1.21.3</ecNumber>
    </submittedName>
</protein>
<dbReference type="GO" id="GO:0009035">
    <property type="term" value="F:type I site-specific deoxyribonuclease activity"/>
    <property type="evidence" value="ECO:0007669"/>
    <property type="project" value="UniProtKB-EC"/>
</dbReference>
<name>A0A7Y9VX45_9PSED</name>
<dbReference type="InterPro" id="IPR052021">
    <property type="entry name" value="Type-I_RS_S_subunit"/>
</dbReference>
<dbReference type="Gene3D" id="1.10.287.1120">
    <property type="entry name" value="Bipartite methylase S protein"/>
    <property type="match status" value="1"/>
</dbReference>
<comment type="caution">
    <text evidence="5">The sequence shown here is derived from an EMBL/GenBank/DDBJ whole genome shotgun (WGS) entry which is preliminary data.</text>
</comment>
<evidence type="ECO:0000256" key="1">
    <source>
        <dbReference type="ARBA" id="ARBA00010923"/>
    </source>
</evidence>
<feature type="domain" description="Type I restriction modification DNA specificity" evidence="4">
    <location>
        <begin position="19"/>
        <end position="157"/>
    </location>
</feature>
<proteinExistence type="inferred from homology"/>
<gene>
    <name evidence="5" type="ORF">GGI52_002734</name>
</gene>
<dbReference type="Gene3D" id="3.90.220.20">
    <property type="entry name" value="DNA methylase specificity domains"/>
    <property type="match status" value="2"/>
</dbReference>
<evidence type="ECO:0000256" key="2">
    <source>
        <dbReference type="ARBA" id="ARBA00022747"/>
    </source>
</evidence>
<dbReference type="Proteomes" id="UP000553035">
    <property type="component" value="Unassembled WGS sequence"/>
</dbReference>
<dbReference type="EMBL" id="JACCAT010000001">
    <property type="protein sequence ID" value="NYH09691.1"/>
    <property type="molecule type" value="Genomic_DNA"/>
</dbReference>
<keyword evidence="2" id="KW-0680">Restriction system</keyword>
<keyword evidence="3" id="KW-0238">DNA-binding</keyword>
<dbReference type="PANTHER" id="PTHR30408">
    <property type="entry name" value="TYPE-1 RESTRICTION ENZYME ECOKI SPECIFICITY PROTEIN"/>
    <property type="match status" value="1"/>
</dbReference>
<dbReference type="Pfam" id="PF01420">
    <property type="entry name" value="Methylase_S"/>
    <property type="match status" value="1"/>
</dbReference>
<dbReference type="InterPro" id="IPR000055">
    <property type="entry name" value="Restrct_endonuc_typeI_TRD"/>
</dbReference>
<evidence type="ECO:0000259" key="4">
    <source>
        <dbReference type="Pfam" id="PF01420"/>
    </source>
</evidence>
<dbReference type="SUPFAM" id="SSF116734">
    <property type="entry name" value="DNA methylase specificity domain"/>
    <property type="match status" value="2"/>
</dbReference>
<dbReference type="PANTHER" id="PTHR30408:SF12">
    <property type="entry name" value="TYPE I RESTRICTION ENZYME MJAVIII SPECIFICITY SUBUNIT"/>
    <property type="match status" value="1"/>
</dbReference>
<comment type="similarity">
    <text evidence="1">Belongs to the type-I restriction system S methylase family.</text>
</comment>
<dbReference type="AlphaFoldDB" id="A0A7Y9VX45"/>
<dbReference type="InterPro" id="IPR044946">
    <property type="entry name" value="Restrct_endonuc_typeI_TRD_sf"/>
</dbReference>
<dbReference type="EC" id="3.1.21.3" evidence="5"/>
<sequence>MLKLGDRIALTKGKPPSEMPYFGKGAELYLSPEFLRGKGVAESAKSAANGVRVNDGETILLWDGSNAGEVFRARGGLLSSTMTLIKHSDEFEPEYFFYAVKRWESYLKGQTSGSGIPHVDKEVLGKLEILKLPPDEQRNVANILNNLDHAIKQTETLIAKQQLIRTGLMQDLLTKGIDKYGNLRSEATHVFKDSPLGRIPVEWDVKELKSLLADVDPAMRSGPFGSALLKEELAEAGIPLLGIDNVLPEEFVSDYKRFVPPKKAEQLRRYLVRPRDLMITIMGTVGRCCVVPDDIGEALSSKHVWTISIDQAKYSPYVACFQINYSPWVLEHFAKDEQGGIMASIRAETLRTTKLPVPPRYELEQIECVLRSISADLVEKRLLSEKLRSLKVGLMHDLLTGERRVTSAITQAATQ</sequence>
<organism evidence="5 6">
    <name type="scientific">Pseudomonas moraviensis</name>
    <dbReference type="NCBI Taxonomy" id="321662"/>
    <lineage>
        <taxon>Bacteria</taxon>
        <taxon>Pseudomonadati</taxon>
        <taxon>Pseudomonadota</taxon>
        <taxon>Gammaproteobacteria</taxon>
        <taxon>Pseudomonadales</taxon>
        <taxon>Pseudomonadaceae</taxon>
        <taxon>Pseudomonas</taxon>
    </lineage>
</organism>
<dbReference type="GO" id="GO:0003677">
    <property type="term" value="F:DNA binding"/>
    <property type="evidence" value="ECO:0007669"/>
    <property type="project" value="UniProtKB-KW"/>
</dbReference>
<accession>A0A7Y9VX45</accession>
<evidence type="ECO:0000313" key="5">
    <source>
        <dbReference type="EMBL" id="NYH09691.1"/>
    </source>
</evidence>
<evidence type="ECO:0000313" key="6">
    <source>
        <dbReference type="Proteomes" id="UP000553035"/>
    </source>
</evidence>
<keyword evidence="5" id="KW-0378">Hydrolase</keyword>